<keyword evidence="1" id="KW-0812">Transmembrane</keyword>
<evidence type="ECO:0000313" key="4">
    <source>
        <dbReference type="Proteomes" id="UP000051012"/>
    </source>
</evidence>
<gene>
    <name evidence="3" type="ORF">AMJ52_02965</name>
</gene>
<dbReference type="Proteomes" id="UP000051012">
    <property type="component" value="Unassembled WGS sequence"/>
</dbReference>
<dbReference type="AlphaFoldDB" id="A0A0S7YGE9"/>
<accession>A0A0S7YGE9</accession>
<feature type="transmembrane region" description="Helical" evidence="1">
    <location>
        <begin position="6"/>
        <end position="29"/>
    </location>
</feature>
<evidence type="ECO:0000259" key="2">
    <source>
        <dbReference type="Pfam" id="PF20539"/>
    </source>
</evidence>
<reference evidence="3 4" key="1">
    <citation type="journal article" date="2015" name="Microbiome">
        <title>Genomic resolution of linkages in carbon, nitrogen, and sulfur cycling among widespread estuary sediment bacteria.</title>
        <authorList>
            <person name="Baker B.J."/>
            <person name="Lazar C.S."/>
            <person name="Teske A.P."/>
            <person name="Dick G.J."/>
        </authorList>
    </citation>
    <scope>NUCLEOTIDE SEQUENCE [LARGE SCALE GENOMIC DNA]</scope>
    <source>
        <strain evidence="3">DG_78</strain>
    </source>
</reference>
<protein>
    <recommendedName>
        <fullName evidence="2">DUF6754 domain-containing protein</fullName>
    </recommendedName>
</protein>
<dbReference type="EMBL" id="LJNI01000026">
    <property type="protein sequence ID" value="KPJ73837.1"/>
    <property type="molecule type" value="Genomic_DNA"/>
</dbReference>
<name>A0A0S7YGE9_UNCT6</name>
<comment type="caution">
    <text evidence="3">The sequence shown here is derived from an EMBL/GenBank/DDBJ whole genome shotgun (WGS) entry which is preliminary data.</text>
</comment>
<feature type="domain" description="DUF6754" evidence="2">
    <location>
        <begin position="2"/>
        <end position="246"/>
    </location>
</feature>
<keyword evidence="1" id="KW-0472">Membrane</keyword>
<feature type="transmembrane region" description="Helical" evidence="1">
    <location>
        <begin position="231"/>
        <end position="251"/>
    </location>
</feature>
<organism evidence="3 4">
    <name type="scientific">candidate division TA06 bacterium DG_78</name>
    <dbReference type="NCBI Taxonomy" id="1703772"/>
    <lineage>
        <taxon>Bacteria</taxon>
        <taxon>Bacteria division TA06</taxon>
    </lineage>
</organism>
<proteinExistence type="predicted"/>
<dbReference type="Pfam" id="PF20539">
    <property type="entry name" value="DUF6754"/>
    <property type="match status" value="1"/>
</dbReference>
<evidence type="ECO:0000313" key="3">
    <source>
        <dbReference type="EMBL" id="KPJ73837.1"/>
    </source>
</evidence>
<sequence length="256" mass="27718">MQWFDSGSTVLFLAMIIFSVIIIFFIMQVRKRKKLFIRKIAGLDAVDDAVGRATEMGKPVLYVIGIGTMSNIASIASINILAEVAKKTGQYGTPLIVPHSDPIVYTVARETVKESYASIGRPDLFDSDKVFFVTQSQFAYAAAIDGIMVRDKPAANFLIGWFRAESLIIAETGALSGAIQIAGTDSVSQLPFFVTACDYTIIGEELYAASAYLSREPMLLSAIKGEDIGKIVILAALGIASIIGLLTRFPILNIFS</sequence>
<keyword evidence="1" id="KW-1133">Transmembrane helix</keyword>
<evidence type="ECO:0000256" key="1">
    <source>
        <dbReference type="SAM" id="Phobius"/>
    </source>
</evidence>
<dbReference type="InterPro" id="IPR046642">
    <property type="entry name" value="DUF6754"/>
</dbReference>